<protein>
    <submittedName>
        <fullName evidence="2">Uncharacterized protein</fullName>
    </submittedName>
</protein>
<evidence type="ECO:0000313" key="2">
    <source>
        <dbReference type="EMBL" id="MPC46166.1"/>
    </source>
</evidence>
<keyword evidence="3" id="KW-1185">Reference proteome</keyword>
<evidence type="ECO:0000313" key="3">
    <source>
        <dbReference type="Proteomes" id="UP000324222"/>
    </source>
</evidence>
<proteinExistence type="predicted"/>
<feature type="region of interest" description="Disordered" evidence="1">
    <location>
        <begin position="56"/>
        <end position="80"/>
    </location>
</feature>
<reference evidence="2 3" key="1">
    <citation type="submission" date="2019-05" db="EMBL/GenBank/DDBJ databases">
        <title>Another draft genome of Portunus trituberculatus and its Hox gene families provides insights of decapod evolution.</title>
        <authorList>
            <person name="Jeong J.-H."/>
            <person name="Song I."/>
            <person name="Kim S."/>
            <person name="Choi T."/>
            <person name="Kim D."/>
            <person name="Ryu S."/>
            <person name="Kim W."/>
        </authorList>
    </citation>
    <scope>NUCLEOTIDE SEQUENCE [LARGE SCALE GENOMIC DNA]</scope>
    <source>
        <tissue evidence="2">Muscle</tissue>
    </source>
</reference>
<evidence type="ECO:0000256" key="1">
    <source>
        <dbReference type="SAM" id="MobiDB-lite"/>
    </source>
</evidence>
<comment type="caution">
    <text evidence="2">The sequence shown here is derived from an EMBL/GenBank/DDBJ whole genome shotgun (WGS) entry which is preliminary data.</text>
</comment>
<dbReference type="Proteomes" id="UP000324222">
    <property type="component" value="Unassembled WGS sequence"/>
</dbReference>
<accession>A0A5B7FKY1</accession>
<gene>
    <name evidence="2" type="ORF">E2C01_039875</name>
</gene>
<sequence length="80" mass="8152">MSLNQLGVFIASLPSPCPPLPSSSPPPHHSTSQLPYAYVKEGLAAAVREHAVMRITSGGRSPDGVNVAAGEGAKGYGSSH</sequence>
<organism evidence="2 3">
    <name type="scientific">Portunus trituberculatus</name>
    <name type="common">Swimming crab</name>
    <name type="synonym">Neptunus trituberculatus</name>
    <dbReference type="NCBI Taxonomy" id="210409"/>
    <lineage>
        <taxon>Eukaryota</taxon>
        <taxon>Metazoa</taxon>
        <taxon>Ecdysozoa</taxon>
        <taxon>Arthropoda</taxon>
        <taxon>Crustacea</taxon>
        <taxon>Multicrustacea</taxon>
        <taxon>Malacostraca</taxon>
        <taxon>Eumalacostraca</taxon>
        <taxon>Eucarida</taxon>
        <taxon>Decapoda</taxon>
        <taxon>Pleocyemata</taxon>
        <taxon>Brachyura</taxon>
        <taxon>Eubrachyura</taxon>
        <taxon>Portunoidea</taxon>
        <taxon>Portunidae</taxon>
        <taxon>Portuninae</taxon>
        <taxon>Portunus</taxon>
    </lineage>
</organism>
<dbReference type="EMBL" id="VSRR010007076">
    <property type="protein sequence ID" value="MPC46166.1"/>
    <property type="molecule type" value="Genomic_DNA"/>
</dbReference>
<dbReference type="AlphaFoldDB" id="A0A5B7FKY1"/>
<name>A0A5B7FKY1_PORTR</name>